<evidence type="ECO:0000313" key="2">
    <source>
        <dbReference type="EMBL" id="MBP2406759.1"/>
    </source>
</evidence>
<protein>
    <recommendedName>
        <fullName evidence="4">Peptidase inhibitor family I36</fullName>
    </recommendedName>
</protein>
<evidence type="ECO:0008006" key="4">
    <source>
        <dbReference type="Google" id="ProtNLM"/>
    </source>
</evidence>
<accession>A0ABS4YDG5</accession>
<organism evidence="2 3">
    <name type="scientific">Streptomyces syringium</name>
    <dbReference type="NCBI Taxonomy" id="76729"/>
    <lineage>
        <taxon>Bacteria</taxon>
        <taxon>Bacillati</taxon>
        <taxon>Actinomycetota</taxon>
        <taxon>Actinomycetes</taxon>
        <taxon>Kitasatosporales</taxon>
        <taxon>Streptomycetaceae</taxon>
        <taxon>Streptomyces</taxon>
    </lineage>
</organism>
<dbReference type="GeneID" id="91573069"/>
<dbReference type="Proteomes" id="UP001519291">
    <property type="component" value="Unassembled WGS sequence"/>
</dbReference>
<dbReference type="EMBL" id="JAGIOH010000001">
    <property type="protein sequence ID" value="MBP2406759.1"/>
    <property type="molecule type" value="Genomic_DNA"/>
</dbReference>
<evidence type="ECO:0000256" key="1">
    <source>
        <dbReference type="SAM" id="SignalP"/>
    </source>
</evidence>
<dbReference type="RefSeq" id="WP_130880384.1">
    <property type="nucleotide sequence ID" value="NZ_JAGIOH010000001.1"/>
</dbReference>
<comment type="caution">
    <text evidence="2">The sequence shown here is derived from an EMBL/GenBank/DDBJ whole genome shotgun (WGS) entry which is preliminary data.</text>
</comment>
<dbReference type="Pfam" id="PF03995">
    <property type="entry name" value="Inhibitor_I36"/>
    <property type="match status" value="1"/>
</dbReference>
<feature type="signal peptide" evidence="1">
    <location>
        <begin position="1"/>
        <end position="26"/>
    </location>
</feature>
<feature type="chain" id="PRO_5046268347" description="Peptidase inhibitor family I36" evidence="1">
    <location>
        <begin position="27"/>
        <end position="185"/>
    </location>
</feature>
<reference evidence="2 3" key="1">
    <citation type="submission" date="2021-03" db="EMBL/GenBank/DDBJ databases">
        <title>Sequencing the genomes of 1000 actinobacteria strains.</title>
        <authorList>
            <person name="Klenk H.-P."/>
        </authorList>
    </citation>
    <scope>NUCLEOTIDE SEQUENCE [LARGE SCALE GENOMIC DNA]</scope>
    <source>
        <strain evidence="2 3">DSM 41480</strain>
    </source>
</reference>
<name>A0ABS4YDG5_9ACTN</name>
<keyword evidence="1" id="KW-0732">Signal</keyword>
<keyword evidence="3" id="KW-1185">Reference proteome</keyword>
<evidence type="ECO:0000313" key="3">
    <source>
        <dbReference type="Proteomes" id="UP001519291"/>
    </source>
</evidence>
<dbReference type="Gene3D" id="2.60.20.10">
    <property type="entry name" value="Crystallins"/>
    <property type="match status" value="1"/>
</dbReference>
<proteinExistence type="predicted"/>
<gene>
    <name evidence="2" type="ORF">JO379_006228</name>
</gene>
<sequence length="185" mass="19712">MRQRFLTVSAAAVALAAMAWAPQAQAAGPAAGGAVAVLDQQQINLKQNGWGDARSCVVHSKSTVRCFTTHAEADKALGYSRATDPLVTNAKDPSVLIPACASGWTCLYEHSNGGGRRLIFNDYYWHNLNEYGFDNQTSSWRNNQTDSWAWLAGGTGGTGGQISLSTKSYSSNLGSYNDWASSVAA</sequence>